<evidence type="ECO:0000259" key="3">
    <source>
        <dbReference type="Pfam" id="PF09718"/>
    </source>
</evidence>
<dbReference type="AlphaFoldDB" id="A0A108CR68"/>
<feature type="coiled-coil region" evidence="1">
    <location>
        <begin position="610"/>
        <end position="645"/>
    </location>
</feature>
<keyword evidence="1" id="KW-0175">Coiled coil</keyword>
<feature type="domain" description="Bacteriophage tail tape measure C-terminal" evidence="3">
    <location>
        <begin position="920"/>
        <end position="994"/>
    </location>
</feature>
<evidence type="ECO:0000256" key="1">
    <source>
        <dbReference type="SAM" id="Coils"/>
    </source>
</evidence>
<evidence type="ECO:0000313" key="5">
    <source>
        <dbReference type="Proteomes" id="UP000065504"/>
    </source>
</evidence>
<proteinExistence type="predicted"/>
<dbReference type="InterPro" id="IPR009628">
    <property type="entry name" value="Phage_tape_measure_N"/>
</dbReference>
<name>A0A108CR68_9BURK</name>
<reference evidence="4 5" key="1">
    <citation type="submission" date="2015-11" db="EMBL/GenBank/DDBJ databases">
        <title>Expanding the genomic diversity of Burkholderia species for the development of highly accurate diagnostics.</title>
        <authorList>
            <person name="Sahl J."/>
            <person name="Keim P."/>
            <person name="Wagner D."/>
        </authorList>
    </citation>
    <scope>NUCLEOTIDE SEQUENCE [LARGE SCALE GENOMIC DNA]</scope>
    <source>
        <strain evidence="4 5">MSMB782WGS</strain>
    </source>
</reference>
<feature type="domain" description="Bacteriophage tail tape measure N-terminal" evidence="2">
    <location>
        <begin position="313"/>
        <end position="515"/>
    </location>
</feature>
<protein>
    <recommendedName>
        <fullName evidence="6">Phage tail tape measure protein</fullName>
    </recommendedName>
</protein>
<dbReference type="Pfam" id="PF09718">
    <property type="entry name" value="Tape_meas_lam_C"/>
    <property type="match status" value="1"/>
</dbReference>
<dbReference type="NCBIfam" id="TIGR01541">
    <property type="entry name" value="tape_meas_lam_C"/>
    <property type="match status" value="1"/>
</dbReference>
<comment type="caution">
    <text evidence="4">The sequence shown here is derived from an EMBL/GenBank/DDBJ whole genome shotgun (WGS) entry which is preliminary data.</text>
</comment>
<dbReference type="EMBL" id="LPLU01000048">
    <property type="protein sequence ID" value="KWK79431.1"/>
    <property type="molecule type" value="Genomic_DNA"/>
</dbReference>
<gene>
    <name evidence="4" type="ORF">WM16_07770</name>
</gene>
<dbReference type="Proteomes" id="UP000065504">
    <property type="component" value="Unassembled WGS sequence"/>
</dbReference>
<sequence>MANGTQYNITVNADGVSTALERAQNSWEKFSVAVDLAGQKAIASQKGLEEATRNGAAETVRAQRSVKSFMESLVQQAATAGMTSEQMLQLRAAQLGVADSAAPLIAQAKAAREAMQAQAAAAQASAAAQMSAQRELTAAQANSLAQQTAAADLAAQAQVATGAQRDQLLRASAAAAAAQQAADAQAASAQMRLNAANDAAAFDAAKAKEVADARAAEFAKSAAAKANADLQRAMATGTAAQQAAAQQTAAAAAQRAQAAIAAAAASSSAAQQAASQAAASRQIADQQAVADAAARARQQALGGAGGGANPNGGISDAQRAAAMRMMPAQFTDIVVQLQGGANPLTVMLQQGGQIKDMFGGIKEAAKGMGSYLVGLFNPVTLGVAAVIGSLVAVGAAMYVAHDETKKLNSALALSGGYAGVTAGQINVTAQSLSSLKGGEGAAVDVLTALVKTGQVGGAAMESAGRAVMDFARVSGESADKVTSLMQPMFEDPTKGAAKLNETMHFLTIAQYDQIKAMQEHGDKAGALKVAMDAMDASITSQTTQLGYLAQAWKWVKEQANGFWRAMVDWGKTDTVEEVGKKLQKDIDDLQKRINTEWAGQSKSGYKWPGQKAQEERLAAMKADLAKHQEEAAKAQRAAQQKAERDQAALDHIAATNESFRVADNAAKRKKKIDDANATFKTRSEALDKTSPDYASNLKAAQELRDATIAAAEHDFKDPKTPKPKHEKAVTNDASQRMIIDAERATAALDLQLKTQEKLGEWAKKRAEFEQQIAGIQAKSEGKRTADEKALLLNKAAVMASLDAAVAKEREVQSQEKLNKLKERSAQLDADIASYQQGNREQYDRQLGALGMGKEQQQRVEAQKAIYKQYQRETEKLNKETAPELIGGTEHQAALAKIQAGLQQSLADYDAYYAALKEKQGDWVLGLKQGWADYIDQQQNVFQQTASIVNNATNGMADAFAKFCETGKLDFKSLATSIIADIARMQARAAVSGLFNFAIGAVSSFFGGATGGTSALSGIGGDTIAGSVASSTSGMVGGNVFGFHADGGAIRGPGTGTSDSIPAMLSNGEYVIKASAVQQIGIPALDAINSGRAVHSAARFATGGAVGSASTSTFNQQGGSMSLNIPVTIEGGSGDASQVMASAEFVKRLAQMVQGLIAAESRQGGSLWKLRNGIG</sequence>
<organism evidence="4 5">
    <name type="scientific">Burkholderia ubonensis</name>
    <dbReference type="NCBI Taxonomy" id="101571"/>
    <lineage>
        <taxon>Bacteria</taxon>
        <taxon>Pseudomonadati</taxon>
        <taxon>Pseudomonadota</taxon>
        <taxon>Betaproteobacteria</taxon>
        <taxon>Burkholderiales</taxon>
        <taxon>Burkholderiaceae</taxon>
        <taxon>Burkholderia</taxon>
        <taxon>Burkholderia cepacia complex</taxon>
    </lineage>
</organism>
<dbReference type="Pfam" id="PF24622">
    <property type="entry name" value="TMP_4"/>
    <property type="match status" value="1"/>
</dbReference>
<evidence type="ECO:0008006" key="6">
    <source>
        <dbReference type="Google" id="ProtNLM"/>
    </source>
</evidence>
<feature type="coiled-coil region" evidence="1">
    <location>
        <begin position="803"/>
        <end position="879"/>
    </location>
</feature>
<evidence type="ECO:0000313" key="4">
    <source>
        <dbReference type="EMBL" id="KWK79431.1"/>
    </source>
</evidence>
<dbReference type="InterPro" id="IPR006431">
    <property type="entry name" value="Phage_tape_meas_C"/>
</dbReference>
<accession>A0A108CR68</accession>
<dbReference type="Pfam" id="PF06791">
    <property type="entry name" value="TMP_2"/>
    <property type="match status" value="1"/>
</dbReference>
<evidence type="ECO:0000259" key="2">
    <source>
        <dbReference type="Pfam" id="PF06791"/>
    </source>
</evidence>
<dbReference type="RefSeq" id="WP_060233911.1">
    <property type="nucleotide sequence ID" value="NZ_LPLU01000048.1"/>
</dbReference>